<accession>A0A1X1ZK20</accession>
<gene>
    <name evidence="2" type="ORF">AWC19_11160</name>
</gene>
<dbReference type="STRING" id="153971.AWC19_11160"/>
<keyword evidence="1" id="KW-0812">Transmembrane</keyword>
<evidence type="ECO:0008006" key="4">
    <source>
        <dbReference type="Google" id="ProtNLM"/>
    </source>
</evidence>
<feature type="transmembrane region" description="Helical" evidence="1">
    <location>
        <begin position="54"/>
        <end position="78"/>
    </location>
</feature>
<evidence type="ECO:0000313" key="3">
    <source>
        <dbReference type="Proteomes" id="UP000193529"/>
    </source>
</evidence>
<feature type="transmembrane region" description="Helical" evidence="1">
    <location>
        <begin position="230"/>
        <end position="254"/>
    </location>
</feature>
<proteinExistence type="predicted"/>
<feature type="transmembrane region" description="Helical" evidence="1">
    <location>
        <begin position="165"/>
        <end position="185"/>
    </location>
</feature>
<keyword evidence="1" id="KW-1133">Transmembrane helix</keyword>
<protein>
    <recommendedName>
        <fullName evidence="4">Carotenoid biosynthesis protein</fullName>
    </recommendedName>
</protein>
<keyword evidence="1" id="KW-0472">Membrane</keyword>
<feature type="transmembrane region" description="Helical" evidence="1">
    <location>
        <begin position="24"/>
        <end position="42"/>
    </location>
</feature>
<sequence>MITTTLTTIPQPPVDAVMPKVAETIFNIFIFIPLGVALALALRKLFKGGGPLLLYCILGGALAAGFEPVVDVLGLVFLKERGALGTFTILDRTMPLYICFVYPWYVGGLGYLAYKLFTRGVTMRDLFLLWATDFLVDIFLESPGILAGTYLYYGHQPFNLWGFPLWWGFVNPVMPMVAGALIFHLRPHLDTAWKLPAVIACIPMADGIANGATAAPMWAALNQADVSYVWTYLASFVTLGLALFSVWIIGLSVVGRGDLAHPESETLWQKLKAISAPSPRTSAPRPVNV</sequence>
<feature type="transmembrane region" description="Helical" evidence="1">
    <location>
        <begin position="197"/>
        <end position="218"/>
    </location>
</feature>
<feature type="transmembrane region" description="Helical" evidence="1">
    <location>
        <begin position="126"/>
        <end position="153"/>
    </location>
</feature>
<organism evidence="2 3">
    <name type="scientific">Mycobacterium palustre</name>
    <dbReference type="NCBI Taxonomy" id="153971"/>
    <lineage>
        <taxon>Bacteria</taxon>
        <taxon>Bacillati</taxon>
        <taxon>Actinomycetota</taxon>
        <taxon>Actinomycetes</taxon>
        <taxon>Mycobacteriales</taxon>
        <taxon>Mycobacteriaceae</taxon>
        <taxon>Mycobacterium</taxon>
        <taxon>Mycobacterium simiae complex</taxon>
    </lineage>
</organism>
<evidence type="ECO:0000313" key="2">
    <source>
        <dbReference type="EMBL" id="ORW23625.1"/>
    </source>
</evidence>
<dbReference type="Proteomes" id="UP000193529">
    <property type="component" value="Unassembled WGS sequence"/>
</dbReference>
<dbReference type="EMBL" id="LQPJ01000107">
    <property type="protein sequence ID" value="ORW23625.1"/>
    <property type="molecule type" value="Genomic_DNA"/>
</dbReference>
<reference evidence="2 3" key="1">
    <citation type="submission" date="2016-01" db="EMBL/GenBank/DDBJ databases">
        <title>The new phylogeny of the genus Mycobacterium.</title>
        <authorList>
            <person name="Tarcisio F."/>
            <person name="Conor M."/>
            <person name="Antonella G."/>
            <person name="Elisabetta G."/>
            <person name="Giulia F.S."/>
            <person name="Sara T."/>
            <person name="Anna F."/>
            <person name="Clotilde B."/>
            <person name="Roberto B."/>
            <person name="Veronica D.S."/>
            <person name="Fabio R."/>
            <person name="Monica P."/>
            <person name="Olivier J."/>
            <person name="Enrico T."/>
            <person name="Nicola S."/>
        </authorList>
    </citation>
    <scope>NUCLEOTIDE SEQUENCE [LARGE SCALE GENOMIC DNA]</scope>
    <source>
        <strain evidence="2 3">DSM 44572</strain>
    </source>
</reference>
<feature type="transmembrane region" description="Helical" evidence="1">
    <location>
        <begin position="94"/>
        <end position="114"/>
    </location>
</feature>
<keyword evidence="3" id="KW-1185">Reference proteome</keyword>
<evidence type="ECO:0000256" key="1">
    <source>
        <dbReference type="SAM" id="Phobius"/>
    </source>
</evidence>
<comment type="caution">
    <text evidence="2">The sequence shown here is derived from an EMBL/GenBank/DDBJ whole genome shotgun (WGS) entry which is preliminary data.</text>
</comment>
<name>A0A1X1ZK20_9MYCO</name>
<dbReference type="AlphaFoldDB" id="A0A1X1ZK20"/>